<proteinExistence type="predicted"/>
<dbReference type="InterPro" id="IPR050528">
    <property type="entry name" value="L-type_Lectin-RKs"/>
</dbReference>
<dbReference type="InParanoid" id="A0A804KJE4"/>
<keyword evidence="2" id="KW-0067">ATP-binding</keyword>
<evidence type="ECO:0000256" key="1">
    <source>
        <dbReference type="ARBA" id="ARBA00022741"/>
    </source>
</evidence>
<dbReference type="Gene3D" id="1.10.510.10">
    <property type="entry name" value="Transferase(Phosphotransferase) domain 1"/>
    <property type="match status" value="1"/>
</dbReference>
<dbReference type="SUPFAM" id="SSF56112">
    <property type="entry name" value="Protein kinase-like (PK-like)"/>
    <property type="match status" value="1"/>
</dbReference>
<dbReference type="Proteomes" id="UP000012960">
    <property type="component" value="Unplaced"/>
</dbReference>
<evidence type="ECO:0000313" key="3">
    <source>
        <dbReference type="EMBL" id="CAG1835142.1"/>
    </source>
</evidence>
<dbReference type="EnsemblPlants" id="Ma09_t14140.1">
    <property type="protein sequence ID" value="Ma09_p14140.1"/>
    <property type="gene ID" value="Ma09_g14140"/>
</dbReference>
<protein>
    <submittedName>
        <fullName evidence="3">(wild Malaysian banana) hypothetical protein</fullName>
    </submittedName>
</protein>
<evidence type="ECO:0000313" key="5">
    <source>
        <dbReference type="Proteomes" id="UP000012960"/>
    </source>
</evidence>
<dbReference type="GO" id="GO:0005524">
    <property type="term" value="F:ATP binding"/>
    <property type="evidence" value="ECO:0007669"/>
    <property type="project" value="UniProtKB-KW"/>
</dbReference>
<organism evidence="4 5">
    <name type="scientific">Musa acuminata subsp. malaccensis</name>
    <name type="common">Wild banana</name>
    <name type="synonym">Musa malaccensis</name>
    <dbReference type="NCBI Taxonomy" id="214687"/>
    <lineage>
        <taxon>Eukaryota</taxon>
        <taxon>Viridiplantae</taxon>
        <taxon>Streptophyta</taxon>
        <taxon>Embryophyta</taxon>
        <taxon>Tracheophyta</taxon>
        <taxon>Spermatophyta</taxon>
        <taxon>Magnoliopsida</taxon>
        <taxon>Liliopsida</taxon>
        <taxon>Zingiberales</taxon>
        <taxon>Musaceae</taxon>
        <taxon>Musa</taxon>
    </lineage>
</organism>
<evidence type="ECO:0000256" key="2">
    <source>
        <dbReference type="ARBA" id="ARBA00022840"/>
    </source>
</evidence>
<sequence>MAMPNGHLDSYLHSTKKHSEWLARHKITLGLASAIGYLHKEWEQCLVHRNVDQAQQLYAGFGIQRQPERFRPCKTRGP</sequence>
<reference evidence="4" key="2">
    <citation type="submission" date="2021-05" db="UniProtKB">
        <authorList>
            <consortium name="EnsemblPlants"/>
        </authorList>
    </citation>
    <scope>IDENTIFICATION</scope>
    <source>
        <strain evidence="4">subsp. malaccensis</strain>
    </source>
</reference>
<dbReference type="PANTHER" id="PTHR27007">
    <property type="match status" value="1"/>
</dbReference>
<dbReference type="Gramene" id="Ma09_t14140.1">
    <property type="protein sequence ID" value="Ma09_p14140.1"/>
    <property type="gene ID" value="Ma09_g14140"/>
</dbReference>
<reference evidence="3" key="1">
    <citation type="submission" date="2021-03" db="EMBL/GenBank/DDBJ databases">
        <authorList>
            <consortium name="Genoscope - CEA"/>
            <person name="William W."/>
        </authorList>
    </citation>
    <scope>NUCLEOTIDE SEQUENCE</scope>
    <source>
        <strain evidence="3">Doubled-haploid Pahang</strain>
    </source>
</reference>
<accession>A0A804KJE4</accession>
<dbReference type="EMBL" id="HG996474">
    <property type="protein sequence ID" value="CAG1835142.1"/>
    <property type="molecule type" value="Genomic_DNA"/>
</dbReference>
<keyword evidence="1" id="KW-0547">Nucleotide-binding</keyword>
<name>A0A804KJE4_MUSAM</name>
<dbReference type="AlphaFoldDB" id="A0A804KJE4"/>
<dbReference type="InterPro" id="IPR011009">
    <property type="entry name" value="Kinase-like_dom_sf"/>
</dbReference>
<evidence type="ECO:0000313" key="4">
    <source>
        <dbReference type="EnsemblPlants" id="Ma09_p14140.1"/>
    </source>
</evidence>
<gene>
    <name evidence="3" type="ORF">GSMUA_232470.1</name>
</gene>
<keyword evidence="5" id="KW-1185">Reference proteome</keyword>